<gene>
    <name evidence="1" type="ORF">D3C57_125085</name>
</gene>
<dbReference type="Proteomes" id="UP000281594">
    <property type="component" value="Unassembled WGS sequence"/>
</dbReference>
<dbReference type="EMBL" id="QYCY01000001">
    <property type="protein sequence ID" value="RLV81720.1"/>
    <property type="molecule type" value="Genomic_DNA"/>
</dbReference>
<reference evidence="1 2" key="1">
    <citation type="journal article" date="2018" name="J. Biol. Chem.">
        <title>Discovery of the actinoplanic acid pathway in Streptomyces rapamycinicus reveals a genetically conserved synergism with rapamycin.</title>
        <authorList>
            <person name="Mrak P."/>
            <person name="Krastel P."/>
            <person name="Pivk Lukancic P."/>
            <person name="Tao J."/>
            <person name="Pistorius D."/>
            <person name="Moore C.M."/>
        </authorList>
    </citation>
    <scope>NUCLEOTIDE SEQUENCE [LARGE SCALE GENOMIC DNA]</scope>
    <source>
        <strain evidence="1 2">NRRL 5491</strain>
    </source>
</reference>
<dbReference type="AlphaFoldDB" id="A0A3L8RRW8"/>
<accession>A0A3L8RRW8</accession>
<name>A0A3L8RRW8_STRRN</name>
<comment type="caution">
    <text evidence="1">The sequence shown here is derived from an EMBL/GenBank/DDBJ whole genome shotgun (WGS) entry which is preliminary data.</text>
</comment>
<organism evidence="1 2">
    <name type="scientific">Streptomyces rapamycinicus (strain ATCC 29253 / DSM 41530 / NRRL 5491 / AYB-994)</name>
    <name type="common">Streptomyces hygroscopicus (strain ATCC 29253)</name>
    <dbReference type="NCBI Taxonomy" id="1343740"/>
    <lineage>
        <taxon>Bacteria</taxon>
        <taxon>Bacillati</taxon>
        <taxon>Actinomycetota</taxon>
        <taxon>Actinomycetes</taxon>
        <taxon>Kitasatosporales</taxon>
        <taxon>Streptomycetaceae</taxon>
        <taxon>Streptomyces</taxon>
        <taxon>Streptomyces violaceusniger group</taxon>
    </lineage>
</organism>
<evidence type="ECO:0000313" key="1">
    <source>
        <dbReference type="EMBL" id="RLV81720.1"/>
    </source>
</evidence>
<sequence>MRSSRLFNAEYAEYAKSVDAQGVSEIGEMPRAVRAAKVAVVESHLVVGCPTPRRLYRIAQMSNRRDHVHSPLEFTPNDRGRALGRNVMGVCVVEGLLEEKIAEVLSGSAPITELPDVPVDASVSEL</sequence>
<proteinExistence type="predicted"/>
<dbReference type="RefSeq" id="WP_148717832.1">
    <property type="nucleotide sequence ID" value="NC_022785.1"/>
</dbReference>
<evidence type="ECO:0000313" key="2">
    <source>
        <dbReference type="Proteomes" id="UP000281594"/>
    </source>
</evidence>
<protein>
    <submittedName>
        <fullName evidence="1">Uncharacterized protein</fullName>
    </submittedName>
</protein>